<evidence type="ECO:0000256" key="3">
    <source>
        <dbReference type="ARBA" id="ARBA00023125"/>
    </source>
</evidence>
<dbReference type="PRINTS" id="PR00040">
    <property type="entry name" value="HTHMERR"/>
</dbReference>
<evidence type="ECO:0000256" key="2">
    <source>
        <dbReference type="ARBA" id="ARBA00023015"/>
    </source>
</evidence>
<gene>
    <name evidence="6" type="primary">HMPREF1204_02968</name>
</gene>
<dbReference type="GO" id="GO:0003677">
    <property type="term" value="F:DNA binding"/>
    <property type="evidence" value="ECO:0007669"/>
    <property type="project" value="UniProtKB-KW"/>
</dbReference>
<feature type="domain" description="HTH merR-type" evidence="5">
    <location>
        <begin position="3"/>
        <end position="72"/>
    </location>
</feature>
<dbReference type="PANTHER" id="PTHR30204">
    <property type="entry name" value="REDOX-CYCLING DRUG-SENSING TRANSCRIPTIONAL ACTIVATOR SOXR"/>
    <property type="match status" value="1"/>
</dbReference>
<dbReference type="AlphaFoldDB" id="A0A088F5S8"/>
<dbReference type="Gene3D" id="1.10.1660.10">
    <property type="match status" value="1"/>
</dbReference>
<dbReference type="PANTHER" id="PTHR30204:SF69">
    <property type="entry name" value="MERR-FAMILY TRANSCRIPTIONAL REGULATOR"/>
    <property type="match status" value="1"/>
</dbReference>
<keyword evidence="3" id="KW-0238">DNA-binding</keyword>
<dbReference type="InterPro" id="IPR000551">
    <property type="entry name" value="MerR-type_HTH_dom"/>
</dbReference>
<organism evidence="6">
    <name type="scientific">Bacteroides fragilis</name>
    <dbReference type="NCBI Taxonomy" id="817"/>
    <lineage>
        <taxon>Bacteria</taxon>
        <taxon>Pseudomonadati</taxon>
        <taxon>Bacteroidota</taxon>
        <taxon>Bacteroidia</taxon>
        <taxon>Bacteroidales</taxon>
        <taxon>Bacteroidaceae</taxon>
        <taxon>Bacteroides</taxon>
    </lineage>
</organism>
<dbReference type="GO" id="GO:0003700">
    <property type="term" value="F:DNA-binding transcription factor activity"/>
    <property type="evidence" value="ECO:0007669"/>
    <property type="project" value="InterPro"/>
</dbReference>
<protein>
    <recommendedName>
        <fullName evidence="5">HTH merR-type domain-containing protein</fullName>
    </recommendedName>
</protein>
<dbReference type="PROSITE" id="PS50937">
    <property type="entry name" value="HTH_MERR_2"/>
    <property type="match status" value="1"/>
</dbReference>
<name>A0A088F5S8_BACFG</name>
<keyword evidence="4" id="KW-0804">Transcription</keyword>
<sequence>MSKYTTGEIAKLCGVSVRTVQYYDTRNILTPSELTEGGRRLYSEEDLKRMKIICFLRDAGISINSIGELLSEHDPGSVISVLLEQQENILKEEIHERQVKLDMLDGIKQELKTIENFSIESIGDIAYAMENKKKMVSLNTVEKRKEIING</sequence>
<dbReference type="Pfam" id="PF13411">
    <property type="entry name" value="MerR_1"/>
    <property type="match status" value="1"/>
</dbReference>
<proteinExistence type="predicted"/>
<accession>A0A088F5S8</accession>
<keyword evidence="1" id="KW-0678">Repressor</keyword>
<reference evidence="6" key="1">
    <citation type="journal article" date="2014" name="Mob. Genet. Elements">
        <title>The Ellis Island Effect: A novel mobile element in a multi-drug resistant Bacteroides fragilis clinical isolate includes a mosaic of resistance genes from Gram-positive bacteria.</title>
        <authorList>
            <person name="Husain F."/>
            <person name="Veeranagouda Y."/>
            <person name="Boente R."/>
            <person name="Tang K."/>
            <person name="Mulato G."/>
            <person name="Wexler H.M."/>
        </authorList>
    </citation>
    <scope>NUCLEOTIDE SEQUENCE</scope>
    <source>
        <strain evidence="6">HMW 615</strain>
    </source>
</reference>
<evidence type="ECO:0000313" key="6">
    <source>
        <dbReference type="EMBL" id="AIM40101.1"/>
    </source>
</evidence>
<dbReference type="InterPro" id="IPR047057">
    <property type="entry name" value="MerR_fam"/>
</dbReference>
<evidence type="ECO:0000256" key="4">
    <source>
        <dbReference type="ARBA" id="ARBA00023163"/>
    </source>
</evidence>
<dbReference type="SUPFAM" id="SSF46955">
    <property type="entry name" value="Putative DNA-binding domain"/>
    <property type="match status" value="1"/>
</dbReference>
<dbReference type="InterPro" id="IPR009061">
    <property type="entry name" value="DNA-bd_dom_put_sf"/>
</dbReference>
<evidence type="ECO:0000259" key="5">
    <source>
        <dbReference type="PROSITE" id="PS50937"/>
    </source>
</evidence>
<dbReference type="SMART" id="SM00422">
    <property type="entry name" value="HTH_MERR"/>
    <property type="match status" value="1"/>
</dbReference>
<keyword evidence="2" id="KW-0805">Transcription regulation</keyword>
<dbReference type="EMBL" id="KJ816753">
    <property type="protein sequence ID" value="AIM40101.1"/>
    <property type="molecule type" value="Genomic_DNA"/>
</dbReference>
<dbReference type="CDD" id="cd01106">
    <property type="entry name" value="HTH_TipAL-Mta"/>
    <property type="match status" value="1"/>
</dbReference>
<evidence type="ECO:0000256" key="1">
    <source>
        <dbReference type="ARBA" id="ARBA00022491"/>
    </source>
</evidence>